<dbReference type="InterPro" id="IPR013113">
    <property type="entry name" value="SIP_FAD-bd"/>
</dbReference>
<dbReference type="Proteomes" id="UP000253741">
    <property type="component" value="Unassembled WGS sequence"/>
</dbReference>
<dbReference type="PANTHER" id="PTHR30157">
    <property type="entry name" value="FERRIC REDUCTASE, NADPH-DEPENDENT"/>
    <property type="match status" value="1"/>
</dbReference>
<comment type="caution">
    <text evidence="2">The sequence shown here is derived from an EMBL/GenBank/DDBJ whole genome shotgun (WGS) entry which is preliminary data.</text>
</comment>
<dbReference type="AlphaFoldDB" id="A0A370ATB6"/>
<evidence type="ECO:0000313" key="3">
    <source>
        <dbReference type="Proteomes" id="UP000253741"/>
    </source>
</evidence>
<feature type="domain" description="FAD-binding FR-type" evidence="1">
    <location>
        <begin position="6"/>
        <end position="145"/>
    </location>
</feature>
<dbReference type="PANTHER" id="PTHR30157:SF0">
    <property type="entry name" value="NADPH-DEPENDENT FERRIC-CHELATE REDUCTASE"/>
    <property type="match status" value="1"/>
</dbReference>
<dbReference type="PROSITE" id="PS51384">
    <property type="entry name" value="FAD_FR"/>
    <property type="match status" value="1"/>
</dbReference>
<dbReference type="InterPro" id="IPR039261">
    <property type="entry name" value="FNR_nucleotide-bd"/>
</dbReference>
<dbReference type="InterPro" id="IPR007037">
    <property type="entry name" value="SIP_rossman_dom"/>
</dbReference>
<evidence type="ECO:0000259" key="1">
    <source>
        <dbReference type="PROSITE" id="PS51384"/>
    </source>
</evidence>
<organism evidence="2 3">
    <name type="scientific">Streptomyces corynorhini</name>
    <dbReference type="NCBI Taxonomy" id="2282652"/>
    <lineage>
        <taxon>Bacteria</taxon>
        <taxon>Bacillati</taxon>
        <taxon>Actinomycetota</taxon>
        <taxon>Actinomycetes</taxon>
        <taxon>Kitasatosporales</taxon>
        <taxon>Streptomycetaceae</taxon>
        <taxon>Streptomyces</taxon>
    </lineage>
</organism>
<accession>A0A370ATB6</accession>
<dbReference type="Gene3D" id="3.40.50.80">
    <property type="entry name" value="Nucleotide-binding domain of ferredoxin-NADP reductase (FNR) module"/>
    <property type="match status" value="1"/>
</dbReference>
<gene>
    <name evidence="2" type="ORF">DVH02_33135</name>
</gene>
<dbReference type="SUPFAM" id="SSF63380">
    <property type="entry name" value="Riboflavin synthase domain-like"/>
    <property type="match status" value="1"/>
</dbReference>
<dbReference type="InterPro" id="IPR017938">
    <property type="entry name" value="Riboflavin_synthase-like_b-brl"/>
</dbReference>
<dbReference type="GO" id="GO:0016491">
    <property type="term" value="F:oxidoreductase activity"/>
    <property type="evidence" value="ECO:0007669"/>
    <property type="project" value="InterPro"/>
</dbReference>
<proteinExistence type="predicted"/>
<dbReference type="Pfam" id="PF08021">
    <property type="entry name" value="FAD_binding_9"/>
    <property type="match status" value="1"/>
</dbReference>
<dbReference type="CDD" id="cd06193">
    <property type="entry name" value="siderophore_interacting"/>
    <property type="match status" value="1"/>
</dbReference>
<dbReference type="EMBL" id="QQNA01000388">
    <property type="protein sequence ID" value="RDG31712.1"/>
    <property type="molecule type" value="Genomic_DNA"/>
</dbReference>
<sequence length="275" mass="30171">MNDAPFQFFDVEVVRTERLTPAMARVVLGGADLSRMASGGRDQRLKLFFPQAGQREPVMPDGTRANWYDAYRALDPAVRAVMRTYTARELRHAPDELVIDFALHGGDDIPAGPATRWVRAAAPGDRISVLAPVHEENAGFDFRPPEGTDWVLLTGDESALPAVAGILESLPPELPARVWIEVHDPADRQDLLTKANAEITWLVHGTSPTTADALRTSALPDGTPYAWIAGESATVKAVRRQLVGERGLDRKRVKFSGYWRRGASEDHLMNTGEAA</sequence>
<dbReference type="RefSeq" id="WP_114627543.1">
    <property type="nucleotide sequence ID" value="NZ_QQNA01000388.1"/>
</dbReference>
<reference evidence="2 3" key="1">
    <citation type="submission" date="2018-07" db="EMBL/GenBank/DDBJ databases">
        <title>Streptomyces species from bats.</title>
        <authorList>
            <person name="Dunlap C."/>
        </authorList>
    </citation>
    <scope>NUCLEOTIDE SEQUENCE [LARGE SCALE GENOMIC DNA]</scope>
    <source>
        <strain evidence="2 3">AC230</strain>
    </source>
</reference>
<protein>
    <submittedName>
        <fullName evidence="2">Siderophore-interacting protein</fullName>
    </submittedName>
</protein>
<dbReference type="InterPro" id="IPR039374">
    <property type="entry name" value="SIP_fam"/>
</dbReference>
<dbReference type="InterPro" id="IPR017927">
    <property type="entry name" value="FAD-bd_FR_type"/>
</dbReference>
<evidence type="ECO:0000313" key="2">
    <source>
        <dbReference type="EMBL" id="RDG31712.1"/>
    </source>
</evidence>
<dbReference type="Gene3D" id="2.40.30.10">
    <property type="entry name" value="Translation factors"/>
    <property type="match status" value="1"/>
</dbReference>
<keyword evidence="3" id="KW-1185">Reference proteome</keyword>
<dbReference type="Pfam" id="PF04954">
    <property type="entry name" value="SIP"/>
    <property type="match status" value="1"/>
</dbReference>
<dbReference type="OrthoDB" id="3291337at2"/>
<name>A0A370ATB6_9ACTN</name>